<dbReference type="EMBL" id="JBHRSB010000007">
    <property type="protein sequence ID" value="MFC3002487.1"/>
    <property type="molecule type" value="Genomic_DNA"/>
</dbReference>
<dbReference type="RefSeq" id="WP_216838598.1">
    <property type="nucleotide sequence ID" value="NZ_JAFNJS010000007.1"/>
</dbReference>
<evidence type="ECO:0000313" key="1">
    <source>
        <dbReference type="EMBL" id="MFC3002487.1"/>
    </source>
</evidence>
<evidence type="ECO:0008006" key="3">
    <source>
        <dbReference type="Google" id="ProtNLM"/>
    </source>
</evidence>
<dbReference type="Pfam" id="PF02423">
    <property type="entry name" value="OCD_Mu_crystall"/>
    <property type="match status" value="1"/>
</dbReference>
<dbReference type="PANTHER" id="PTHR13812:SF19">
    <property type="entry name" value="KETIMINE REDUCTASE MU-CRYSTALLIN"/>
    <property type="match status" value="1"/>
</dbReference>
<dbReference type="Proteomes" id="UP001595420">
    <property type="component" value="Unassembled WGS sequence"/>
</dbReference>
<name>A0ABV7BXZ6_9PROT</name>
<dbReference type="PANTHER" id="PTHR13812">
    <property type="entry name" value="KETIMINE REDUCTASE MU-CRYSTALLIN"/>
    <property type="match status" value="1"/>
</dbReference>
<sequence length="341" mass="34843">MDNDDFLILRSGEAEGLVTPEEALEAVEDAWKDYAQSRQVLSDPPSLRLATPGAQFRVKGAVLPDSGLAGFRLLSEGEATRDWFFLSDLQGRPMALIEASWLRSLRTASTAALAAKLLVAPGVTQAAIIGAGRIAAHLPAALALALPGLTSLRVAARKPEAVEAFCAARQGGLALKLEAAASPAEAAAKAGLVITVSSAAAPVIGAGDLALGATLVALGQADVAADVLGWAGAFFVDSADFSRPGGNLGAWMAAGATTELALARQVGPDLGLVAAGLAPGRGAPGQNVLAVLQGMAIGDLALAAIAWRKARLRRLGLRFGLGEAATARFRGPTPRRNRSLR</sequence>
<proteinExistence type="predicted"/>
<gene>
    <name evidence="1" type="ORF">ACFOD3_21490</name>
</gene>
<comment type="caution">
    <text evidence="1">The sequence shown here is derived from an EMBL/GenBank/DDBJ whole genome shotgun (WGS) entry which is preliminary data.</text>
</comment>
<protein>
    <recommendedName>
        <fullName evidence="3">Ornithine cyclodeaminase</fullName>
    </recommendedName>
</protein>
<reference evidence="2" key="1">
    <citation type="journal article" date="2019" name="Int. J. Syst. Evol. Microbiol.">
        <title>The Global Catalogue of Microorganisms (GCM) 10K type strain sequencing project: providing services to taxonomists for standard genome sequencing and annotation.</title>
        <authorList>
            <consortium name="The Broad Institute Genomics Platform"/>
            <consortium name="The Broad Institute Genome Sequencing Center for Infectious Disease"/>
            <person name="Wu L."/>
            <person name="Ma J."/>
        </authorList>
    </citation>
    <scope>NUCLEOTIDE SEQUENCE [LARGE SCALE GENOMIC DNA]</scope>
    <source>
        <strain evidence="2">CGMCC 1.16855</strain>
    </source>
</reference>
<evidence type="ECO:0000313" key="2">
    <source>
        <dbReference type="Proteomes" id="UP001595420"/>
    </source>
</evidence>
<accession>A0ABV7BXZ6</accession>
<organism evidence="1 2">
    <name type="scientific">Falsiroseomonas tokyonensis</name>
    <dbReference type="NCBI Taxonomy" id="430521"/>
    <lineage>
        <taxon>Bacteria</taxon>
        <taxon>Pseudomonadati</taxon>
        <taxon>Pseudomonadota</taxon>
        <taxon>Alphaproteobacteria</taxon>
        <taxon>Acetobacterales</taxon>
        <taxon>Roseomonadaceae</taxon>
        <taxon>Falsiroseomonas</taxon>
    </lineage>
</organism>
<keyword evidence="2" id="KW-1185">Reference proteome</keyword>
<dbReference type="InterPro" id="IPR003462">
    <property type="entry name" value="ODC_Mu_crystall"/>
</dbReference>